<dbReference type="EMBL" id="JNGW01000136">
    <property type="protein sequence ID" value="KDR50864.1"/>
    <property type="molecule type" value="Genomic_DNA"/>
</dbReference>
<accession>A0A069QFQ7</accession>
<evidence type="ECO:0000313" key="2">
    <source>
        <dbReference type="EMBL" id="KDR50864.1"/>
    </source>
</evidence>
<comment type="caution">
    <text evidence="2">The sequence shown here is derived from an EMBL/GenBank/DDBJ whole genome shotgun (WGS) entry which is preliminary data.</text>
</comment>
<sequence>MLAFVVFYYLCNTIKTICIMKATEQTIMQVERAINKIAQKFPNLENNVTLTDIHIRVSQDSGELLAFDDDDREITRCVVEQWIESKDEHFYHNVTHILQSCLRKLNAVVEGMGILRPFSFVLEDDEKNHVAELHLVDDDTSIITGELLQNLDEDLDSFMEDLMK</sequence>
<keyword evidence="1" id="KW-0175">Coiled coil</keyword>
<proteinExistence type="predicted"/>
<name>A0A069QFQ7_HOYLO</name>
<dbReference type="eggNOG" id="ENOG5032SMQ">
    <property type="taxonomic scope" value="Bacteria"/>
</dbReference>
<dbReference type="PATRIC" id="fig|1122985.7.peg.3210"/>
<dbReference type="Proteomes" id="UP000027442">
    <property type="component" value="Unassembled WGS sequence"/>
</dbReference>
<organism evidence="2 3">
    <name type="scientific">Hoylesella loescheii DSM 19665 = JCM 12249 = ATCC 15930</name>
    <dbReference type="NCBI Taxonomy" id="1122985"/>
    <lineage>
        <taxon>Bacteria</taxon>
        <taxon>Pseudomonadati</taxon>
        <taxon>Bacteroidota</taxon>
        <taxon>Bacteroidia</taxon>
        <taxon>Bacteroidales</taxon>
        <taxon>Prevotellaceae</taxon>
        <taxon>Hoylesella</taxon>
    </lineage>
</organism>
<dbReference type="HOGENOM" id="CLU_141625_0_0_10"/>
<reference evidence="2 3" key="1">
    <citation type="submission" date="2013-08" db="EMBL/GenBank/DDBJ databases">
        <authorList>
            <person name="Weinstock G."/>
            <person name="Sodergren E."/>
            <person name="Wylie T."/>
            <person name="Fulton L."/>
            <person name="Fulton R."/>
            <person name="Fronick C."/>
            <person name="O'Laughlin M."/>
            <person name="Godfrey J."/>
            <person name="Miner T."/>
            <person name="Herter B."/>
            <person name="Appelbaum E."/>
            <person name="Cordes M."/>
            <person name="Lek S."/>
            <person name="Wollam A."/>
            <person name="Pepin K.H."/>
            <person name="Palsikar V.B."/>
            <person name="Mitreva M."/>
            <person name="Wilson R.K."/>
        </authorList>
    </citation>
    <scope>NUCLEOTIDE SEQUENCE [LARGE SCALE GENOMIC DNA]</scope>
    <source>
        <strain evidence="2 3">ATCC 15930</strain>
    </source>
</reference>
<keyword evidence="3" id="KW-1185">Reference proteome</keyword>
<evidence type="ECO:0000256" key="1">
    <source>
        <dbReference type="SAM" id="Coils"/>
    </source>
</evidence>
<gene>
    <name evidence="2" type="ORF">HMPREF1991_03105</name>
</gene>
<evidence type="ECO:0000313" key="3">
    <source>
        <dbReference type="Proteomes" id="UP000027442"/>
    </source>
</evidence>
<protein>
    <submittedName>
        <fullName evidence="2">Uncharacterized protein</fullName>
    </submittedName>
</protein>
<feature type="coiled-coil region" evidence="1">
    <location>
        <begin position="20"/>
        <end position="47"/>
    </location>
</feature>
<dbReference type="AlphaFoldDB" id="A0A069QFQ7"/>